<dbReference type="Proteomes" id="UP000777438">
    <property type="component" value="Unassembled WGS sequence"/>
</dbReference>
<dbReference type="OrthoDB" id="5065752at2759"/>
<comment type="caution">
    <text evidence="2">The sequence shown here is derived from an EMBL/GenBank/DDBJ whole genome shotgun (WGS) entry which is preliminary data.</text>
</comment>
<dbReference type="AlphaFoldDB" id="A0A9P8VPX3"/>
<proteinExistence type="predicted"/>
<protein>
    <submittedName>
        <fullName evidence="2">Uncharacterized protein</fullName>
    </submittedName>
</protein>
<evidence type="ECO:0000256" key="1">
    <source>
        <dbReference type="SAM" id="MobiDB-lite"/>
    </source>
</evidence>
<evidence type="ECO:0000313" key="3">
    <source>
        <dbReference type="Proteomes" id="UP000777438"/>
    </source>
</evidence>
<sequence length="1241" mass="139799">MSSEESFKESWEELEAYAKDPDLLRFTWNVDTSPPSSAELEEYVELCEKEFLKLTAITFTGDYDEKLDFASPGATGWNYERLVQLSVIYMQMVQSDGNYLLLELYHQEPTHLVNQFQHALALRDPKKKDSQPRARIDWAVIEQRHFANAEPYLADALTKPMFRRFLSGFNVGAEDEAKFERLAMEMAALIGERCRLSKAFKKYLTFKCDHKFLYDHTGGMTPLFTGLFRIISKQLPRFRNRLVAHITDPNWRRQNKQMAKSVPSENTQSPFDRHPIQFAFSPSGSGKTTSIFNELEDHYGFYMVACALPKHSQTTKDASGGPRRDILDPQIREGVSNDTRHLFWMMQHISSIRLVGGLPFAMEHACQHWWVSILRTRFKVFEWCREALGSDFLPGEWLSFQLNCSRLDPFLHLFRMTSLLPYPVYDDVGLAFPDGDEQGRDKRITRICIDEAQEDLQITSPFEWLGHSSKSLFVVTMTATRNFFEWYGTSSSDAQEIVAKTSPSHVQAIIAGISLNAHAARQARNIGFPSLFKSLLQLEKVSNLAARFPLVSPEGLEPLVAEDAARHTRLLQGRVKWTALYADRIKASTKPLVSSSLSTMATDVYETIIESLCARLAKLQMRQGGEEVVDKLLEAAISADILDRDYVFHQESDLRLVEEGFATVELGIDRLKAELGNTFHIVGKARNKLTGSGGSGEDRDFHDVMADLLFRVQQRGFTIVNCTTNLTDNSLDSFKSGFTIVDCFLHTLAKEIETIGFIITSLSTKQLQAKLAENIPSGGAIERIRIDQLEKIGHDYNKAHKKIRKRAGKRDGLGLIISRNEGIVTIAYDPDTESVRSQLSHLLPEAGFVDMTVKTDEQTGTFVSATTKESSTSVLQNSTGSTDKQSTHVSGSDAKLGEKSPKLDKLEVLVGVLRKHNLIMIDKTKDELTRQLYEEGFDVVDETKSPVAAKLAERVIIDAVIRFSLGQRVDRKMMSHVGLACNTSGLGHVAERYLAVCFSTSPDHNPTRPGEKAESFARNWAERRRRIIAALGEADNADGDKIDMGDFELVDGEQTVQNTLMRWLHAVEDGQKPSASVLIPHDYFGPDLVFALRDKEDIEKLALCSIQTVANILLLNQLKLGPASEDAVDKSSLSWACGGRRAALHEMQTKKQALVAESENLEGWITTMKNDGHVQDEKWHDYVLKTVSEKPRELAKTLKHLQVSIDRVEGILDVEKVLKKDFWAKQSRLSLLVMGDDMLKR</sequence>
<accession>A0A9P8VPX3</accession>
<feature type="region of interest" description="Disordered" evidence="1">
    <location>
        <begin position="866"/>
        <end position="898"/>
    </location>
</feature>
<organism evidence="2 3">
    <name type="scientific">Thelonectria olida</name>
    <dbReference type="NCBI Taxonomy" id="1576542"/>
    <lineage>
        <taxon>Eukaryota</taxon>
        <taxon>Fungi</taxon>
        <taxon>Dikarya</taxon>
        <taxon>Ascomycota</taxon>
        <taxon>Pezizomycotina</taxon>
        <taxon>Sordariomycetes</taxon>
        <taxon>Hypocreomycetidae</taxon>
        <taxon>Hypocreales</taxon>
        <taxon>Nectriaceae</taxon>
        <taxon>Thelonectria</taxon>
    </lineage>
</organism>
<feature type="compositionally biased region" description="Polar residues" evidence="1">
    <location>
        <begin position="866"/>
        <end position="890"/>
    </location>
</feature>
<dbReference type="EMBL" id="JAGPYM010000072">
    <property type="protein sequence ID" value="KAH6869412.1"/>
    <property type="molecule type" value="Genomic_DNA"/>
</dbReference>
<evidence type="ECO:0000313" key="2">
    <source>
        <dbReference type="EMBL" id="KAH6869412.1"/>
    </source>
</evidence>
<name>A0A9P8VPX3_9HYPO</name>
<reference evidence="2 3" key="1">
    <citation type="journal article" date="2021" name="Nat. Commun.">
        <title>Genetic determinants of endophytism in the Arabidopsis root mycobiome.</title>
        <authorList>
            <person name="Mesny F."/>
            <person name="Miyauchi S."/>
            <person name="Thiergart T."/>
            <person name="Pickel B."/>
            <person name="Atanasova L."/>
            <person name="Karlsson M."/>
            <person name="Huettel B."/>
            <person name="Barry K.W."/>
            <person name="Haridas S."/>
            <person name="Chen C."/>
            <person name="Bauer D."/>
            <person name="Andreopoulos W."/>
            <person name="Pangilinan J."/>
            <person name="LaButti K."/>
            <person name="Riley R."/>
            <person name="Lipzen A."/>
            <person name="Clum A."/>
            <person name="Drula E."/>
            <person name="Henrissat B."/>
            <person name="Kohler A."/>
            <person name="Grigoriev I.V."/>
            <person name="Martin F.M."/>
            <person name="Hacquard S."/>
        </authorList>
    </citation>
    <scope>NUCLEOTIDE SEQUENCE [LARGE SCALE GENOMIC DNA]</scope>
    <source>
        <strain evidence="2 3">MPI-CAGE-CH-0241</strain>
    </source>
</reference>
<keyword evidence="3" id="KW-1185">Reference proteome</keyword>
<gene>
    <name evidence="2" type="ORF">B0T10DRAFT_594641</name>
</gene>